<reference evidence="1" key="1">
    <citation type="journal article" date="2022" name="Cell">
        <title>Design, construction, and in vivo augmentation of a complex gut microbiome.</title>
        <authorList>
            <person name="Cheng A.G."/>
            <person name="Ho P.Y."/>
            <person name="Aranda-Diaz A."/>
            <person name="Jain S."/>
            <person name="Yu F.B."/>
            <person name="Meng X."/>
            <person name="Wang M."/>
            <person name="Iakiviak M."/>
            <person name="Nagashima K."/>
            <person name="Zhao A."/>
            <person name="Murugkar P."/>
            <person name="Patil A."/>
            <person name="Atabakhsh K."/>
            <person name="Weakley A."/>
            <person name="Yan J."/>
            <person name="Brumbaugh A.R."/>
            <person name="Higginbottom S."/>
            <person name="Dimas A."/>
            <person name="Shiver A.L."/>
            <person name="Deutschbauer A."/>
            <person name="Neff N."/>
            <person name="Sonnenburg J.L."/>
            <person name="Huang K.C."/>
            <person name="Fischbach M.A."/>
        </authorList>
    </citation>
    <scope>NUCLEOTIDE SEQUENCE</scope>
    <source>
        <strain evidence="1">JC50</strain>
    </source>
</reference>
<keyword evidence="2" id="KW-1185">Reference proteome</keyword>
<dbReference type="RefSeq" id="WP_044118787.1">
    <property type="nucleotide sequence ID" value="NZ_CP102252.1"/>
</dbReference>
<dbReference type="EMBL" id="CP102252">
    <property type="protein sequence ID" value="UWN66427.1"/>
    <property type="molecule type" value="Genomic_DNA"/>
</dbReference>
<sequence>MNDVVFYNMWGRERYQDYINLPFKYKEEHEWVTDFQKNNAYFLDHINEYASGPQKADYALTGFLDWYVKKRAANDGDAEYKREYYADWLNHTIFICDHKPGYEWVVDWCRRYLTTMNITKDGNSVLTETKMWNNGRTGTFHAFPQDGGYYAYFLDTMNPGSWLAVENRIASGLIAYAINYLELNECNIYTETLYSSYYDEQKRIYEQGHFQNDIDDGTFAIYLYKQEKSLYDQNVIGEFLSEVDRKEVKMIFDHFVVQYCQQSDSKIGNIISSIEEHAHFSVQWSYEQANRILEALQNEGFISTNTTIEVFYYRMTGRGKASDNKIEWVKRGKRRKKDISKSGLLDFVYLAQGKECDAPTRIFPRIFQINKLCDTTYTRFKADVGSEYRIELEGIMKS</sequence>
<accession>A0ABY5VC19</accession>
<proteinExistence type="predicted"/>
<name>A0ABY5VC19_9BACT</name>
<dbReference type="Proteomes" id="UP001058267">
    <property type="component" value="Chromosome"/>
</dbReference>
<evidence type="ECO:0000313" key="2">
    <source>
        <dbReference type="Proteomes" id="UP001058267"/>
    </source>
</evidence>
<organism evidence="1 2">
    <name type="scientific">Alistipes senegalensis JC50</name>
    <dbReference type="NCBI Taxonomy" id="1033732"/>
    <lineage>
        <taxon>Bacteria</taxon>
        <taxon>Pseudomonadati</taxon>
        <taxon>Bacteroidota</taxon>
        <taxon>Bacteroidia</taxon>
        <taxon>Bacteroidales</taxon>
        <taxon>Rikenellaceae</taxon>
        <taxon>Alistipes</taxon>
    </lineage>
</organism>
<gene>
    <name evidence="1" type="ORF">NQ519_06220</name>
</gene>
<protein>
    <submittedName>
        <fullName evidence="1">Uncharacterized protein</fullName>
    </submittedName>
</protein>
<evidence type="ECO:0000313" key="1">
    <source>
        <dbReference type="EMBL" id="UWN66427.1"/>
    </source>
</evidence>